<dbReference type="InterPro" id="IPR000415">
    <property type="entry name" value="Nitroreductase-like"/>
</dbReference>
<evidence type="ECO:0000256" key="1">
    <source>
        <dbReference type="ARBA" id="ARBA00008366"/>
    </source>
</evidence>
<evidence type="ECO:0000256" key="2">
    <source>
        <dbReference type="ARBA" id="ARBA00022630"/>
    </source>
</evidence>
<proteinExistence type="inferred from homology"/>
<evidence type="ECO:0000256" key="3">
    <source>
        <dbReference type="ARBA" id="ARBA00022643"/>
    </source>
</evidence>
<keyword evidence="5" id="KW-0521">NADP</keyword>
<dbReference type="Gene3D" id="3.40.109.10">
    <property type="entry name" value="NADH Oxidase"/>
    <property type="match status" value="1"/>
</dbReference>
<dbReference type="OrthoDB" id="3181400at2"/>
<protein>
    <submittedName>
        <fullName evidence="7">NADPH-dependent oxidoreductase</fullName>
    </submittedName>
</protein>
<gene>
    <name evidence="7" type="ORF">EWM63_13030</name>
</gene>
<dbReference type="PANTHER" id="PTHR43425">
    <property type="entry name" value="OXYGEN-INSENSITIVE NADPH NITROREDUCTASE"/>
    <property type="match status" value="1"/>
</dbReference>
<dbReference type="KEGG" id="plue:EWM63_13030"/>
<dbReference type="InterPro" id="IPR016446">
    <property type="entry name" value="Flavin_OxRdtase_Frp"/>
</dbReference>
<dbReference type="Proteomes" id="UP000290637">
    <property type="component" value="Chromosome"/>
</dbReference>
<keyword evidence="2 5" id="KW-0285">Flavoprotein</keyword>
<name>A0A4P6KXQ2_9BURK</name>
<evidence type="ECO:0000313" key="7">
    <source>
        <dbReference type="EMBL" id="QBE63790.1"/>
    </source>
</evidence>
<keyword evidence="8" id="KW-1185">Reference proteome</keyword>
<dbReference type="CDD" id="cd02146">
    <property type="entry name" value="NfsA-like"/>
    <property type="match status" value="1"/>
</dbReference>
<dbReference type="RefSeq" id="WP_130186911.1">
    <property type="nucleotide sequence ID" value="NZ_CP035913.1"/>
</dbReference>
<evidence type="ECO:0000313" key="8">
    <source>
        <dbReference type="Proteomes" id="UP000290637"/>
    </source>
</evidence>
<dbReference type="Pfam" id="PF00881">
    <property type="entry name" value="Nitroreductase"/>
    <property type="match status" value="1"/>
</dbReference>
<keyword evidence="3 5" id="KW-0288">FMN</keyword>
<dbReference type="EMBL" id="CP035913">
    <property type="protein sequence ID" value="QBE63790.1"/>
    <property type="molecule type" value="Genomic_DNA"/>
</dbReference>
<reference evidence="7 8" key="1">
    <citation type="submission" date="2019-02" db="EMBL/GenBank/DDBJ databases">
        <title>Draft Genome Sequences of Six Type Strains of the Genus Massilia.</title>
        <authorList>
            <person name="Miess H."/>
            <person name="Frediansyhah A."/>
            <person name="Gross H."/>
        </authorList>
    </citation>
    <scope>NUCLEOTIDE SEQUENCE [LARGE SCALE GENOMIC DNA]</scope>
    <source>
        <strain evidence="7 8">DSM 17473</strain>
    </source>
</reference>
<sequence>MSDPFELLKARYGNGQQAPAVDTLNPVLETLFSHRSVRAFRPDPLPAGTLDVLVAAAQSAPSSSNLQVWSAIAVEDAARRDRVARLVGNQQHVRDAPLFLAWLVDLSRLQRLAQERGRQLDGAEYLDTFLMGVIDAALAAQNAVTAAESLGLGTVYIGALRNQPEAVAAELGIEAGDGVYPVFGLVIGHPDPDRPAAVKPRLPQSSVLYRERYTPKPVEQEVGGYDEAMRAFYASQGLPVTTWSEHSLARLKSAEELKGRHRLKEALAGLGFPLR</sequence>
<feature type="domain" description="Nitroreductase" evidence="6">
    <location>
        <begin position="33"/>
        <end position="188"/>
    </location>
</feature>
<organism evidence="7 8">
    <name type="scientific">Pseudoduganella lutea</name>
    <dbReference type="NCBI Taxonomy" id="321985"/>
    <lineage>
        <taxon>Bacteria</taxon>
        <taxon>Pseudomonadati</taxon>
        <taxon>Pseudomonadota</taxon>
        <taxon>Betaproteobacteria</taxon>
        <taxon>Burkholderiales</taxon>
        <taxon>Oxalobacteraceae</taxon>
        <taxon>Telluria group</taxon>
        <taxon>Pseudoduganella</taxon>
    </lineage>
</organism>
<evidence type="ECO:0000256" key="5">
    <source>
        <dbReference type="PIRNR" id="PIRNR005426"/>
    </source>
</evidence>
<comment type="similarity">
    <text evidence="1 5">Belongs to the flavin oxidoreductase frp family.</text>
</comment>
<keyword evidence="4 5" id="KW-0560">Oxidoreductase</keyword>
<dbReference type="SUPFAM" id="SSF55469">
    <property type="entry name" value="FMN-dependent nitroreductase-like"/>
    <property type="match status" value="1"/>
</dbReference>
<dbReference type="GO" id="GO:0016491">
    <property type="term" value="F:oxidoreductase activity"/>
    <property type="evidence" value="ECO:0007669"/>
    <property type="project" value="UniProtKB-UniRule"/>
</dbReference>
<dbReference type="PIRSF" id="PIRSF005426">
    <property type="entry name" value="Frp"/>
    <property type="match status" value="1"/>
</dbReference>
<evidence type="ECO:0000259" key="6">
    <source>
        <dbReference type="Pfam" id="PF00881"/>
    </source>
</evidence>
<dbReference type="AlphaFoldDB" id="A0A4P6KXQ2"/>
<dbReference type="PANTHER" id="PTHR43425:SF2">
    <property type="entry name" value="OXYGEN-INSENSITIVE NADPH NITROREDUCTASE"/>
    <property type="match status" value="1"/>
</dbReference>
<evidence type="ECO:0000256" key="4">
    <source>
        <dbReference type="ARBA" id="ARBA00023002"/>
    </source>
</evidence>
<accession>A0A4P6KXQ2</accession>
<dbReference type="InterPro" id="IPR029479">
    <property type="entry name" value="Nitroreductase"/>
</dbReference>